<dbReference type="AlphaFoldDB" id="A0A496PM94"/>
<name>A0A496PM94_9MICC</name>
<gene>
    <name evidence="2" type="ORF">DWQ67_02070</name>
</gene>
<proteinExistence type="predicted"/>
<keyword evidence="3" id="KW-1185">Reference proteome</keyword>
<evidence type="ECO:0000256" key="1">
    <source>
        <dbReference type="SAM" id="MobiDB-lite"/>
    </source>
</evidence>
<evidence type="ECO:0000313" key="3">
    <source>
        <dbReference type="Proteomes" id="UP000273119"/>
    </source>
</evidence>
<dbReference type="Pfam" id="PF20060">
    <property type="entry name" value="DUF6459"/>
    <property type="match status" value="1"/>
</dbReference>
<dbReference type="EMBL" id="QQXL01000001">
    <property type="protein sequence ID" value="RKW71647.1"/>
    <property type="molecule type" value="Genomic_DNA"/>
</dbReference>
<protein>
    <submittedName>
        <fullName evidence="2">Uncharacterized protein</fullName>
    </submittedName>
</protein>
<accession>A0A496PM94</accession>
<dbReference type="RefSeq" id="WP_121483910.1">
    <property type="nucleotide sequence ID" value="NZ_QQXL01000001.1"/>
</dbReference>
<feature type="compositionally biased region" description="Low complexity" evidence="1">
    <location>
        <begin position="76"/>
        <end position="94"/>
    </location>
</feature>
<organism evidence="2 3">
    <name type="scientific">Galactobacter caseinivorans</name>
    <dbReference type="NCBI Taxonomy" id="2676123"/>
    <lineage>
        <taxon>Bacteria</taxon>
        <taxon>Bacillati</taxon>
        <taxon>Actinomycetota</taxon>
        <taxon>Actinomycetes</taxon>
        <taxon>Micrococcales</taxon>
        <taxon>Micrococcaceae</taxon>
        <taxon>Galactobacter</taxon>
    </lineage>
</organism>
<feature type="region of interest" description="Disordered" evidence="1">
    <location>
        <begin position="1"/>
        <end position="112"/>
    </location>
</feature>
<feature type="compositionally biased region" description="Pro residues" evidence="1">
    <location>
        <begin position="51"/>
        <end position="64"/>
    </location>
</feature>
<sequence length="218" mass="22814">MSAEALTAPPTTAHLQLVDTHTAPAWAQPQRMPRPLPPLALVPQPLGSPTATPPTPAPPAPPSPGKHGPTTSTQSPAAEAAVATPAELAPTLAPMSFPGPAPSSLDAPGPARAHARALAQALAEVLHGLRPSHQLSHWLDLEMLQKMQRRVRWEQDAARAMGAQLGNGPAQVIGCHVQLVGAACECSATLVTRNGARAVCFRLELRRNRWRGVAVELG</sequence>
<comment type="caution">
    <text evidence="2">The sequence shown here is derived from an EMBL/GenBank/DDBJ whole genome shotgun (WGS) entry which is preliminary data.</text>
</comment>
<feature type="compositionally biased region" description="Low complexity" evidence="1">
    <location>
        <begin position="41"/>
        <end position="50"/>
    </location>
</feature>
<dbReference type="InterPro" id="IPR045596">
    <property type="entry name" value="DUF6459"/>
</dbReference>
<reference evidence="2 3" key="1">
    <citation type="submission" date="2018-07" db="EMBL/GenBank/DDBJ databases">
        <title>Arthrobacter sp. nov., isolated from raw cow's milk with high bacterial count.</title>
        <authorList>
            <person name="Hahne J."/>
            <person name="Isele D."/>
            <person name="Lipski A."/>
        </authorList>
    </citation>
    <scope>NUCLEOTIDE SEQUENCE [LARGE SCALE GENOMIC DNA]</scope>
    <source>
        <strain evidence="2 3">JZ R-183</strain>
    </source>
</reference>
<dbReference type="Proteomes" id="UP000273119">
    <property type="component" value="Unassembled WGS sequence"/>
</dbReference>
<evidence type="ECO:0000313" key="2">
    <source>
        <dbReference type="EMBL" id="RKW71647.1"/>
    </source>
</evidence>